<sequence>MKKTRNAWGFSTWDKFEMKNIYRNYNEEDLIVAYLSMVEHTGKINDEMREAISQKFDYNEFVKKANFRTALIKEKGRISFEIHNRVQKGDDFNVIENNISSDILTKRELEHLIIEKYYQFSSYKENNTIDKKTIYRSLLGILISTFIGILVLGDLVSITNGASFLLLIPLYIVNYWVIRLITGKTRDNLIVFLAVFISVILSTVLPFILFY</sequence>
<evidence type="ECO:0000313" key="2">
    <source>
        <dbReference type="EMBL" id="PJJ67882.1"/>
    </source>
</evidence>
<organism evidence="2 3">
    <name type="scientific">Chryseobacterium geocarposphaerae</name>
    <dbReference type="NCBI Taxonomy" id="1416776"/>
    <lineage>
        <taxon>Bacteria</taxon>
        <taxon>Pseudomonadati</taxon>
        <taxon>Bacteroidota</taxon>
        <taxon>Flavobacteriia</taxon>
        <taxon>Flavobacteriales</taxon>
        <taxon>Weeksellaceae</taxon>
        <taxon>Chryseobacterium group</taxon>
        <taxon>Chryseobacterium</taxon>
    </lineage>
</organism>
<evidence type="ECO:0000256" key="1">
    <source>
        <dbReference type="SAM" id="Phobius"/>
    </source>
</evidence>
<gene>
    <name evidence="2" type="ORF">CLV73_1902</name>
</gene>
<dbReference type="AlphaFoldDB" id="A0A2M9CAT2"/>
<keyword evidence="3" id="KW-1185">Reference proteome</keyword>
<accession>A0A2M9CAT2</accession>
<feature type="transmembrane region" description="Helical" evidence="1">
    <location>
        <begin position="133"/>
        <end position="152"/>
    </location>
</feature>
<dbReference type="EMBL" id="PGFD01000001">
    <property type="protein sequence ID" value="PJJ67882.1"/>
    <property type="molecule type" value="Genomic_DNA"/>
</dbReference>
<name>A0A2M9CAT2_9FLAO</name>
<protein>
    <submittedName>
        <fullName evidence="2">Uncharacterized protein</fullName>
    </submittedName>
</protein>
<keyword evidence="1" id="KW-0472">Membrane</keyword>
<proteinExistence type="predicted"/>
<reference evidence="2 3" key="1">
    <citation type="submission" date="2017-11" db="EMBL/GenBank/DDBJ databases">
        <title>Genomic Encyclopedia of Archaeal and Bacterial Type Strains, Phase II (KMG-II): From Individual Species to Whole Genera.</title>
        <authorList>
            <person name="Goeker M."/>
        </authorList>
    </citation>
    <scope>NUCLEOTIDE SEQUENCE [LARGE SCALE GENOMIC DNA]</scope>
    <source>
        <strain evidence="2 3">DSM 27617</strain>
    </source>
</reference>
<dbReference type="Proteomes" id="UP000228740">
    <property type="component" value="Unassembled WGS sequence"/>
</dbReference>
<dbReference type="RefSeq" id="WP_169925744.1">
    <property type="nucleotide sequence ID" value="NZ_PGFD01000001.1"/>
</dbReference>
<keyword evidence="1" id="KW-1133">Transmembrane helix</keyword>
<feature type="transmembrane region" description="Helical" evidence="1">
    <location>
        <begin position="189"/>
        <end position="210"/>
    </location>
</feature>
<evidence type="ECO:0000313" key="3">
    <source>
        <dbReference type="Proteomes" id="UP000228740"/>
    </source>
</evidence>
<comment type="caution">
    <text evidence="2">The sequence shown here is derived from an EMBL/GenBank/DDBJ whole genome shotgun (WGS) entry which is preliminary data.</text>
</comment>
<keyword evidence="1" id="KW-0812">Transmembrane</keyword>
<feature type="transmembrane region" description="Helical" evidence="1">
    <location>
        <begin position="158"/>
        <end position="177"/>
    </location>
</feature>